<proteinExistence type="predicted"/>
<name>A0AAV1XF86_LUPLU</name>
<protein>
    <submittedName>
        <fullName evidence="1">Uncharacterized protein</fullName>
    </submittedName>
</protein>
<evidence type="ECO:0000313" key="1">
    <source>
        <dbReference type="EMBL" id="CAL0319588.1"/>
    </source>
</evidence>
<accession>A0AAV1XF86</accession>
<dbReference type="AlphaFoldDB" id="A0AAV1XF86"/>
<gene>
    <name evidence="1" type="ORF">LLUT_LOCUS20648</name>
</gene>
<keyword evidence="2" id="KW-1185">Reference proteome</keyword>
<comment type="caution">
    <text evidence="1">The sequence shown here is derived from an EMBL/GenBank/DDBJ whole genome shotgun (WGS) entry which is preliminary data.</text>
</comment>
<reference evidence="1 2" key="1">
    <citation type="submission" date="2024-03" db="EMBL/GenBank/DDBJ databases">
        <authorList>
            <person name="Martinez-Hernandez J."/>
        </authorList>
    </citation>
    <scope>NUCLEOTIDE SEQUENCE [LARGE SCALE GENOMIC DNA]</scope>
</reference>
<sequence length="139" mass="15952">MSRTSIPHFTEPHLRNFDTLARSLDATAPIGHTIDTANWVSPKALNRARCWPSRSDAQVLSFSGGVGRQHDHRRYGFFSGEYQLENGEEEEEEDGDRNNAWGYGDSVHDWKCELLILKARFQNWRMQCAKLLEMGLTVI</sequence>
<dbReference type="EMBL" id="CAXHTB010000014">
    <property type="protein sequence ID" value="CAL0319588.1"/>
    <property type="molecule type" value="Genomic_DNA"/>
</dbReference>
<dbReference type="Proteomes" id="UP001497480">
    <property type="component" value="Unassembled WGS sequence"/>
</dbReference>
<organism evidence="1 2">
    <name type="scientific">Lupinus luteus</name>
    <name type="common">European yellow lupine</name>
    <dbReference type="NCBI Taxonomy" id="3873"/>
    <lineage>
        <taxon>Eukaryota</taxon>
        <taxon>Viridiplantae</taxon>
        <taxon>Streptophyta</taxon>
        <taxon>Embryophyta</taxon>
        <taxon>Tracheophyta</taxon>
        <taxon>Spermatophyta</taxon>
        <taxon>Magnoliopsida</taxon>
        <taxon>eudicotyledons</taxon>
        <taxon>Gunneridae</taxon>
        <taxon>Pentapetalae</taxon>
        <taxon>rosids</taxon>
        <taxon>fabids</taxon>
        <taxon>Fabales</taxon>
        <taxon>Fabaceae</taxon>
        <taxon>Papilionoideae</taxon>
        <taxon>50 kb inversion clade</taxon>
        <taxon>genistoids sensu lato</taxon>
        <taxon>core genistoids</taxon>
        <taxon>Genisteae</taxon>
        <taxon>Lupinus</taxon>
    </lineage>
</organism>
<evidence type="ECO:0000313" key="2">
    <source>
        <dbReference type="Proteomes" id="UP001497480"/>
    </source>
</evidence>